<dbReference type="EMBL" id="FUZZ01000001">
    <property type="protein sequence ID" value="SKC97899.1"/>
    <property type="molecule type" value="Genomic_DNA"/>
</dbReference>
<keyword evidence="2" id="KW-1185">Reference proteome</keyword>
<sequence length="130" mass="15551">MKNELCEMLHQNEAWKEILKQLENENIFFKTKLTDILTTDLPKVQLAHLEFFQSRFLKMDSRIGLLRHEIREYTILLKQQTGSLEQEFLNRYKNLRENIFSIRESFQLLRADFQDYLSDAFPGISAKHIG</sequence>
<protein>
    <submittedName>
        <fullName evidence="1">Uncharacterized protein</fullName>
    </submittedName>
</protein>
<gene>
    <name evidence="1" type="ORF">SAMN05660461_1038</name>
</gene>
<reference evidence="1 2" key="1">
    <citation type="submission" date="2017-02" db="EMBL/GenBank/DDBJ databases">
        <authorList>
            <person name="Peterson S.W."/>
        </authorList>
    </citation>
    <scope>NUCLEOTIDE SEQUENCE [LARGE SCALE GENOMIC DNA]</scope>
    <source>
        <strain evidence="1 2">DSM 18108</strain>
    </source>
</reference>
<evidence type="ECO:0000313" key="2">
    <source>
        <dbReference type="Proteomes" id="UP000190166"/>
    </source>
</evidence>
<proteinExistence type="predicted"/>
<organism evidence="1 2">
    <name type="scientific">Chitinophaga ginsengisegetis</name>
    <dbReference type="NCBI Taxonomy" id="393003"/>
    <lineage>
        <taxon>Bacteria</taxon>
        <taxon>Pseudomonadati</taxon>
        <taxon>Bacteroidota</taxon>
        <taxon>Chitinophagia</taxon>
        <taxon>Chitinophagales</taxon>
        <taxon>Chitinophagaceae</taxon>
        <taxon>Chitinophaga</taxon>
    </lineage>
</organism>
<dbReference type="AlphaFoldDB" id="A0A1T5NCK0"/>
<dbReference type="Proteomes" id="UP000190166">
    <property type="component" value="Unassembled WGS sequence"/>
</dbReference>
<accession>A0A1T5NCK0</accession>
<evidence type="ECO:0000313" key="1">
    <source>
        <dbReference type="EMBL" id="SKC97899.1"/>
    </source>
</evidence>
<dbReference type="RefSeq" id="WP_079468333.1">
    <property type="nucleotide sequence ID" value="NZ_FUZZ01000001.1"/>
</dbReference>
<name>A0A1T5NCK0_9BACT</name>